<evidence type="ECO:0000259" key="1">
    <source>
        <dbReference type="PROSITE" id="PS51833"/>
    </source>
</evidence>
<keyword evidence="3" id="KW-1185">Reference proteome</keyword>
<protein>
    <submittedName>
        <fullName evidence="2">Signal transduction protein</fullName>
    </submittedName>
</protein>
<dbReference type="Proteomes" id="UP000033423">
    <property type="component" value="Unassembled WGS sequence"/>
</dbReference>
<dbReference type="InterPro" id="IPR013976">
    <property type="entry name" value="HDOD"/>
</dbReference>
<feature type="domain" description="HDOD" evidence="1">
    <location>
        <begin position="18"/>
        <end position="218"/>
    </location>
</feature>
<comment type="caution">
    <text evidence="2">The sequence shown here is derived from an EMBL/GenBank/DDBJ whole genome shotgun (WGS) entry which is preliminary data.</text>
</comment>
<gene>
    <name evidence="2" type="ORF">MBAV_000882</name>
</gene>
<organism evidence="2 3">
    <name type="scientific">Candidatus Magnetobacterium bavaricum</name>
    <dbReference type="NCBI Taxonomy" id="29290"/>
    <lineage>
        <taxon>Bacteria</taxon>
        <taxon>Pseudomonadati</taxon>
        <taxon>Nitrospirota</taxon>
        <taxon>Thermodesulfovibrionia</taxon>
        <taxon>Thermodesulfovibrionales</taxon>
        <taxon>Candidatus Magnetobacteriaceae</taxon>
        <taxon>Candidatus Magnetobacterium</taxon>
    </lineage>
</organism>
<dbReference type="PANTHER" id="PTHR33525:SF3">
    <property type="entry name" value="RIBONUCLEASE Y"/>
    <property type="match status" value="1"/>
</dbReference>
<dbReference type="Pfam" id="PF08668">
    <property type="entry name" value="HDOD"/>
    <property type="match status" value="1"/>
</dbReference>
<dbReference type="SUPFAM" id="SSF109604">
    <property type="entry name" value="HD-domain/PDEase-like"/>
    <property type="match status" value="1"/>
</dbReference>
<dbReference type="PANTHER" id="PTHR33525">
    <property type="match status" value="1"/>
</dbReference>
<evidence type="ECO:0000313" key="3">
    <source>
        <dbReference type="Proteomes" id="UP000033423"/>
    </source>
</evidence>
<dbReference type="PROSITE" id="PS51833">
    <property type="entry name" value="HDOD"/>
    <property type="match status" value="1"/>
</dbReference>
<reference evidence="2 3" key="1">
    <citation type="submission" date="2015-02" db="EMBL/GenBank/DDBJ databases">
        <title>Single-cell genomics of uncultivated deep-branching MTB reveals a conserved set of magnetosome genes.</title>
        <authorList>
            <person name="Kolinko S."/>
            <person name="Richter M."/>
            <person name="Glockner F.O."/>
            <person name="Brachmann A."/>
            <person name="Schuler D."/>
        </authorList>
    </citation>
    <scope>NUCLEOTIDE SEQUENCE [LARGE SCALE GENOMIC DNA]</scope>
    <source>
        <strain evidence="2">TM-1</strain>
    </source>
</reference>
<evidence type="ECO:0000313" key="2">
    <source>
        <dbReference type="EMBL" id="KJU86924.1"/>
    </source>
</evidence>
<dbReference type="AlphaFoldDB" id="A0A0F3GY82"/>
<dbReference type="EMBL" id="LACI01000397">
    <property type="protein sequence ID" value="KJU86924.1"/>
    <property type="molecule type" value="Genomic_DNA"/>
</dbReference>
<dbReference type="Gene3D" id="1.10.3210.10">
    <property type="entry name" value="Hypothetical protein af1432"/>
    <property type="match status" value="1"/>
</dbReference>
<sequence length="280" mass="31045">MNIMDVHIQSIAQKVRSLPPLPETIIKIQQVCNDPNSGLKELTHIVEHDPMLTANLLRHANSPSFGFSGSIKSVEHAVAIFGMTVVFGFALASAVRNSIKINLSPYGLTPAAFIDSSQLQSALMYHWYYNVDKSKLDVLVPAAFINEVGKIVIAAELIVSGKKDDFQKEIKNIQDEDAIYELERKFIGTNNLEVSADIFEHWRLAKYMIMAIRASLNPLTANDELRPYAWALKIVRTAVVPSGKITAESIEKATEHLTLADLDPSVFRVSAAKVRNTSKD</sequence>
<accession>A0A0F3GY82</accession>
<name>A0A0F3GY82_9BACT</name>
<dbReference type="InterPro" id="IPR052340">
    <property type="entry name" value="RNase_Y/CdgJ"/>
</dbReference>
<proteinExistence type="predicted"/>